<keyword evidence="2" id="KW-1185">Reference proteome</keyword>
<evidence type="ECO:0000313" key="1">
    <source>
        <dbReference type="EMBL" id="ADG76136.1"/>
    </source>
</evidence>
<organism evidence="1 2">
    <name type="scientific">Cellulomonas flavigena (strain ATCC 482 / DSM 20109 / BCRC 11376 / JCM 18109 / NBRC 3775 / NCIMB 8073 / NRS 134)</name>
    <dbReference type="NCBI Taxonomy" id="446466"/>
    <lineage>
        <taxon>Bacteria</taxon>
        <taxon>Bacillati</taxon>
        <taxon>Actinomycetota</taxon>
        <taxon>Actinomycetes</taxon>
        <taxon>Micrococcales</taxon>
        <taxon>Cellulomonadaceae</taxon>
        <taxon>Cellulomonas</taxon>
    </lineage>
</organism>
<dbReference type="EMBL" id="CP001964">
    <property type="protein sequence ID" value="ADG76136.1"/>
    <property type="molecule type" value="Genomic_DNA"/>
</dbReference>
<dbReference type="AlphaFoldDB" id="D5UBX7"/>
<dbReference type="KEGG" id="cfl:Cfla_3255"/>
<dbReference type="Proteomes" id="UP000000849">
    <property type="component" value="Chromosome"/>
</dbReference>
<protein>
    <submittedName>
        <fullName evidence="1">Uncharacterized protein</fullName>
    </submittedName>
</protein>
<evidence type="ECO:0000313" key="2">
    <source>
        <dbReference type="Proteomes" id="UP000000849"/>
    </source>
</evidence>
<accession>D5UBX7</accession>
<sequence>MMGAPLIAPDDHALALLGLDADPGDKPWVRSVTLTAVDHATVTVTWDVVAASVHVLWVQHDVVRAELSRESVDVVALDARGDGYAATITSRGEGLTGILTITATSAGVRLRDSVLRT</sequence>
<reference evidence="1 2" key="1">
    <citation type="journal article" date="2010" name="Stand. Genomic Sci.">
        <title>Complete genome sequence of Cellulomonas flavigena type strain (134).</title>
        <authorList>
            <person name="Abt B."/>
            <person name="Foster B."/>
            <person name="Lapidus A."/>
            <person name="Clum A."/>
            <person name="Sun H."/>
            <person name="Pukall R."/>
            <person name="Lucas S."/>
            <person name="Glavina Del Rio T."/>
            <person name="Nolan M."/>
            <person name="Tice H."/>
            <person name="Cheng J.F."/>
            <person name="Pitluck S."/>
            <person name="Liolios K."/>
            <person name="Ivanova N."/>
            <person name="Mavromatis K."/>
            <person name="Ovchinnikova G."/>
            <person name="Pati A."/>
            <person name="Goodwin L."/>
            <person name="Chen A."/>
            <person name="Palaniappan K."/>
            <person name="Land M."/>
            <person name="Hauser L."/>
            <person name="Chang Y.J."/>
            <person name="Jeffries C.D."/>
            <person name="Rohde M."/>
            <person name="Goker M."/>
            <person name="Woyke T."/>
            <person name="Bristow J."/>
            <person name="Eisen J.A."/>
            <person name="Markowitz V."/>
            <person name="Hugenholtz P."/>
            <person name="Kyrpides N.C."/>
            <person name="Klenk H.P."/>
        </authorList>
    </citation>
    <scope>NUCLEOTIDE SEQUENCE [LARGE SCALE GENOMIC DNA]</scope>
    <source>
        <strain evidence="2">ATCC 482 / DSM 20109 / BCRC 11376 / JCM 18109 / NBRC 3775 / NCIMB 8073 / NRS 134</strain>
    </source>
</reference>
<dbReference type="HOGENOM" id="CLU_2080554_0_0_11"/>
<proteinExistence type="predicted"/>
<dbReference type="STRING" id="446466.Cfla_3255"/>
<name>D5UBX7_CELFN</name>
<gene>
    <name evidence="1" type="ordered locus">Cfla_3255</name>
</gene>